<dbReference type="OrthoDB" id="1403372at2"/>
<dbReference type="RefSeq" id="WP_148456960.1">
    <property type="nucleotide sequence ID" value="NZ_VSFC01000062.1"/>
</dbReference>
<keyword evidence="1" id="KW-0732">Signal</keyword>
<dbReference type="NCBIfam" id="TIGR04183">
    <property type="entry name" value="Por_Secre_tail"/>
    <property type="match status" value="1"/>
</dbReference>
<dbReference type="PANTHER" id="PTHR36220">
    <property type="entry name" value="UNNAMED PRODUCT"/>
    <property type="match status" value="1"/>
</dbReference>
<dbReference type="InterPro" id="IPR037293">
    <property type="entry name" value="Gal_Oxidase_central_sf"/>
</dbReference>
<dbReference type="InterPro" id="IPR013517">
    <property type="entry name" value="FG-GAP"/>
</dbReference>
<dbReference type="EMBL" id="VSFC01000062">
    <property type="protein sequence ID" value="TYA52184.1"/>
    <property type="molecule type" value="Genomic_DNA"/>
</dbReference>
<evidence type="ECO:0000256" key="1">
    <source>
        <dbReference type="ARBA" id="ARBA00022729"/>
    </source>
</evidence>
<protein>
    <submittedName>
        <fullName evidence="3">T9SS type A sorting domain-containing protein</fullName>
    </submittedName>
</protein>
<organism evidence="3 4">
    <name type="scientific">Formosa maritima</name>
    <dbReference type="NCBI Taxonomy" id="2592046"/>
    <lineage>
        <taxon>Bacteria</taxon>
        <taxon>Pseudomonadati</taxon>
        <taxon>Bacteroidota</taxon>
        <taxon>Flavobacteriia</taxon>
        <taxon>Flavobacteriales</taxon>
        <taxon>Flavobacteriaceae</taxon>
        <taxon>Formosa</taxon>
    </lineage>
</organism>
<reference evidence="3 4" key="1">
    <citation type="submission" date="2019-08" db="EMBL/GenBank/DDBJ databases">
        <title>Formosa sediminis sp. nov., isolated from marine sediment.</title>
        <authorList>
            <person name="Cao W.R."/>
        </authorList>
    </citation>
    <scope>NUCLEOTIDE SEQUENCE [LARGE SCALE GENOMIC DNA]</scope>
    <source>
        <strain evidence="3 4">1494</strain>
    </source>
</reference>
<dbReference type="Pfam" id="PF18962">
    <property type="entry name" value="Por_Secre_tail"/>
    <property type="match status" value="1"/>
</dbReference>
<dbReference type="InterPro" id="IPR011043">
    <property type="entry name" value="Gal_Oxase/kelch_b-propeller"/>
</dbReference>
<dbReference type="Pfam" id="PF14312">
    <property type="entry name" value="FG-GAP_2"/>
    <property type="match status" value="2"/>
</dbReference>
<proteinExistence type="predicted"/>
<gene>
    <name evidence="3" type="ORF">FVF61_12615</name>
</gene>
<dbReference type="InterPro" id="IPR013519">
    <property type="entry name" value="Int_alpha_beta-p"/>
</dbReference>
<dbReference type="Gene3D" id="2.130.10.80">
    <property type="entry name" value="Galactose oxidase/kelch, beta-propeller"/>
    <property type="match status" value="1"/>
</dbReference>
<evidence type="ECO:0000313" key="4">
    <source>
        <dbReference type="Proteomes" id="UP000324550"/>
    </source>
</evidence>
<sequence>MKHTLLLLLFPFLMFTQTQISQDITGEFAGDNFGYDTTLSLTGNRLAVSGKFYDGINGEDSGYVKVYEIINNSFIQIGNDIVGEGAGDKFGHKVVLSSNGNRLAISAPNNSGENGVGSGHVRIYEFINNNWVQIGQDIDGEVAGDQSGYGMAFSKNGNIVSICSYRNSTIVNDGGQVRVFQFNGTNWIQLGSSFYGNQNSDYLGRYMELSYNGLIIAFSYKPFNSPGFVKVYEFTNNNWVQIGNELAGDAFNDNFGISLDLSNNGNILAIGANKNDNNGINSGQVKIFENNNNNWIQLGQNIYGDAEDDYFGVSLDLSDNGEILAVGASRNNGLNGTNFDSGQVKIFRIVNDVWTQIGSSIYGESQEDYFGYSVSLSGNANILAIGGFKNDNNGNDSGHVRIYNLSNLLALNNFVFSQFSLYPNPAKNQVNIQLQESIELKQVNIYNTLGQFISTSKDKVINTSHLSPGMYLIEIETNQSKTTKQLVIE</sequence>
<dbReference type="SMART" id="SM00191">
    <property type="entry name" value="Int_alpha"/>
    <property type="match status" value="4"/>
</dbReference>
<name>A0A5D0G0E4_9FLAO</name>
<dbReference type="SUPFAM" id="SSF50965">
    <property type="entry name" value="Galactose oxidase, central domain"/>
    <property type="match status" value="1"/>
</dbReference>
<accession>A0A5D0G0E4</accession>
<comment type="caution">
    <text evidence="3">The sequence shown here is derived from an EMBL/GenBank/DDBJ whole genome shotgun (WGS) entry which is preliminary data.</text>
</comment>
<dbReference type="InterPro" id="IPR015943">
    <property type="entry name" value="WD40/YVTN_repeat-like_dom_sf"/>
</dbReference>
<dbReference type="Proteomes" id="UP000324550">
    <property type="component" value="Unassembled WGS sequence"/>
</dbReference>
<dbReference type="PANTHER" id="PTHR36220:SF1">
    <property type="entry name" value="GAMMA TUBULIN COMPLEX COMPONENT C-TERMINAL DOMAIN-CONTAINING PROTEIN"/>
    <property type="match status" value="1"/>
</dbReference>
<dbReference type="AlphaFoldDB" id="A0A5D0G0E4"/>
<feature type="domain" description="Secretion system C-terminal sorting" evidence="2">
    <location>
        <begin position="421"/>
        <end position="488"/>
    </location>
</feature>
<evidence type="ECO:0000259" key="2">
    <source>
        <dbReference type="Pfam" id="PF18962"/>
    </source>
</evidence>
<evidence type="ECO:0000313" key="3">
    <source>
        <dbReference type="EMBL" id="TYA52184.1"/>
    </source>
</evidence>
<keyword evidence="4" id="KW-1185">Reference proteome</keyword>
<dbReference type="InterPro" id="IPR026444">
    <property type="entry name" value="Secre_tail"/>
</dbReference>
<dbReference type="Gene3D" id="2.130.10.10">
    <property type="entry name" value="YVTN repeat-like/Quinoprotein amine dehydrogenase"/>
    <property type="match status" value="1"/>
</dbReference>